<keyword evidence="2" id="KW-0677">Repeat</keyword>
<dbReference type="OrthoDB" id="1148122at2"/>
<keyword evidence="1" id="KW-0433">Leucine-rich repeat</keyword>
<keyword evidence="3" id="KW-0472">Membrane</keyword>
<name>A0A3P1CE61_9BACT</name>
<evidence type="ECO:0000256" key="3">
    <source>
        <dbReference type="SAM" id="Phobius"/>
    </source>
</evidence>
<evidence type="ECO:0000256" key="2">
    <source>
        <dbReference type="ARBA" id="ARBA00022737"/>
    </source>
</evidence>
<feature type="transmembrane region" description="Helical" evidence="3">
    <location>
        <begin position="69"/>
        <end position="88"/>
    </location>
</feature>
<dbReference type="RefSeq" id="WP_124909206.1">
    <property type="nucleotide sequence ID" value="NZ_RQJP01000005.1"/>
</dbReference>
<evidence type="ECO:0000313" key="4">
    <source>
        <dbReference type="EMBL" id="RRB11538.1"/>
    </source>
</evidence>
<dbReference type="InterPro" id="IPR050836">
    <property type="entry name" value="SDS22/Internalin_LRR"/>
</dbReference>
<keyword evidence="3" id="KW-0812">Transmembrane</keyword>
<keyword evidence="5" id="KW-1185">Reference proteome</keyword>
<sequence length="251" mass="27279">MAIRSLLLSLAVSVLLGYSFTVGLTNSHSFLKKLPDALSLPLFLGCGFLYVLAAWWALKGFSDHKFTALVSLGFCALGLGVYAVGFSMEAGRGKAAAGQYDYDFSSLEPTEKVVVAQIAHAAGLGFQDAVFTEHWHLADSTSSFRICVQKGHVTALNLSNHPIRNLTFFSQLPNLSDLLLKNCGLSDLSDLKSAKLDRLDVSDNQIADLRTLRGCPNVRWLFASNNHLKSTEGLEQFSQLISKDLTGNPLP</sequence>
<dbReference type="Gene3D" id="3.80.10.10">
    <property type="entry name" value="Ribonuclease Inhibitor"/>
    <property type="match status" value="1"/>
</dbReference>
<dbReference type="PANTHER" id="PTHR46652:SF3">
    <property type="entry name" value="LEUCINE-RICH REPEAT-CONTAINING PROTEIN 9"/>
    <property type="match status" value="1"/>
</dbReference>
<feature type="transmembrane region" description="Helical" evidence="3">
    <location>
        <begin position="37"/>
        <end position="57"/>
    </location>
</feature>
<dbReference type="EMBL" id="RQJP01000005">
    <property type="protein sequence ID" value="RRB11538.1"/>
    <property type="molecule type" value="Genomic_DNA"/>
</dbReference>
<dbReference type="PANTHER" id="PTHR46652">
    <property type="entry name" value="LEUCINE-RICH REPEAT AND IQ DOMAIN-CONTAINING PROTEIN 1-RELATED"/>
    <property type="match status" value="1"/>
</dbReference>
<dbReference type="InterPro" id="IPR032675">
    <property type="entry name" value="LRR_dom_sf"/>
</dbReference>
<accession>A0A3P1CE61</accession>
<dbReference type="Proteomes" id="UP000274271">
    <property type="component" value="Unassembled WGS sequence"/>
</dbReference>
<keyword evidence="3" id="KW-1133">Transmembrane helix</keyword>
<reference evidence="4 5" key="1">
    <citation type="submission" date="2018-11" db="EMBL/GenBank/DDBJ databases">
        <authorList>
            <person name="Zhou Z."/>
            <person name="Wang G."/>
        </authorList>
    </citation>
    <scope>NUCLEOTIDE SEQUENCE [LARGE SCALE GENOMIC DNA]</scope>
    <source>
        <strain evidence="4 5">KCTC42998</strain>
    </source>
</reference>
<dbReference type="PROSITE" id="PS51450">
    <property type="entry name" value="LRR"/>
    <property type="match status" value="1"/>
</dbReference>
<protein>
    <submittedName>
        <fullName evidence="4">Leucine-rich repeat domain-containing protein</fullName>
    </submittedName>
</protein>
<organism evidence="4 5">
    <name type="scientific">Larkinella knui</name>
    <dbReference type="NCBI Taxonomy" id="2025310"/>
    <lineage>
        <taxon>Bacteria</taxon>
        <taxon>Pseudomonadati</taxon>
        <taxon>Bacteroidota</taxon>
        <taxon>Cytophagia</taxon>
        <taxon>Cytophagales</taxon>
        <taxon>Spirosomataceae</taxon>
        <taxon>Larkinella</taxon>
    </lineage>
</organism>
<evidence type="ECO:0000313" key="5">
    <source>
        <dbReference type="Proteomes" id="UP000274271"/>
    </source>
</evidence>
<gene>
    <name evidence="4" type="ORF">EHT87_24000</name>
</gene>
<comment type="caution">
    <text evidence="4">The sequence shown here is derived from an EMBL/GenBank/DDBJ whole genome shotgun (WGS) entry which is preliminary data.</text>
</comment>
<proteinExistence type="predicted"/>
<dbReference type="SUPFAM" id="SSF52058">
    <property type="entry name" value="L domain-like"/>
    <property type="match status" value="1"/>
</dbReference>
<dbReference type="InterPro" id="IPR001611">
    <property type="entry name" value="Leu-rich_rpt"/>
</dbReference>
<evidence type="ECO:0000256" key="1">
    <source>
        <dbReference type="ARBA" id="ARBA00022614"/>
    </source>
</evidence>
<dbReference type="AlphaFoldDB" id="A0A3P1CE61"/>